<accession>A0A5B7C3T2</accession>
<keyword evidence="1" id="KW-0812">Transmembrane</keyword>
<sequence length="312" mass="34665">MVIPDISIISNFEAGMNFLQNPSLLSGSFSLSGIGKVSQLYSFWKWSALILALVTTFSCILINRIKILFLKFHIFKPLASSEPLLQQLDDDSDFSEDDTCSLASSVDEEFESAASSEDRQPVDEDFCVAGSSYYRDEQWQNRDLRLRRRRSGGDRFSWSDFATGKSVVKLWDSFGFGLDLEDSSGSVISIWDLNKDKKISSVLGRICQIPAVSMLSPTMILSAEVNNSNSVVVGAYDTRVGRQIPAIYAEWRLNQCKIVGINSGGVEKVYVRDEVTGALTIGDMRNVKTPLQNLTESDGDTWRFAVNGRESG</sequence>
<keyword evidence="1" id="KW-1133">Transmembrane helix</keyword>
<dbReference type="PANTHER" id="PTHR36715">
    <property type="entry name" value="BNAANNG41370D PROTEIN"/>
    <property type="match status" value="1"/>
</dbReference>
<dbReference type="PANTHER" id="PTHR36715:SF1">
    <property type="entry name" value="PROTEIN, PUTATIVE-RELATED"/>
    <property type="match status" value="1"/>
</dbReference>
<evidence type="ECO:0000256" key="1">
    <source>
        <dbReference type="SAM" id="Phobius"/>
    </source>
</evidence>
<feature type="transmembrane region" description="Helical" evidence="1">
    <location>
        <begin position="43"/>
        <end position="62"/>
    </location>
</feature>
<dbReference type="EMBL" id="GHES01044765">
    <property type="protein sequence ID" value="MPA75324.1"/>
    <property type="molecule type" value="Transcribed_RNA"/>
</dbReference>
<gene>
    <name evidence="2" type="ORF">Din_044765</name>
</gene>
<name>A0A5B7C3T2_DAVIN</name>
<organism evidence="2">
    <name type="scientific">Davidia involucrata</name>
    <name type="common">Dove tree</name>
    <dbReference type="NCBI Taxonomy" id="16924"/>
    <lineage>
        <taxon>Eukaryota</taxon>
        <taxon>Viridiplantae</taxon>
        <taxon>Streptophyta</taxon>
        <taxon>Embryophyta</taxon>
        <taxon>Tracheophyta</taxon>
        <taxon>Spermatophyta</taxon>
        <taxon>Magnoliopsida</taxon>
        <taxon>eudicotyledons</taxon>
        <taxon>Gunneridae</taxon>
        <taxon>Pentapetalae</taxon>
        <taxon>asterids</taxon>
        <taxon>Cornales</taxon>
        <taxon>Nyssaceae</taxon>
        <taxon>Davidia</taxon>
    </lineage>
</organism>
<protein>
    <submittedName>
        <fullName evidence="2">Uncharacterized protein</fullName>
    </submittedName>
</protein>
<evidence type="ECO:0000313" key="2">
    <source>
        <dbReference type="EMBL" id="MPA75324.1"/>
    </source>
</evidence>
<keyword evidence="1" id="KW-0472">Membrane</keyword>
<dbReference type="AlphaFoldDB" id="A0A5B7C3T2"/>
<reference evidence="2" key="1">
    <citation type="submission" date="2019-08" db="EMBL/GenBank/DDBJ databases">
        <title>Reference gene set and small RNA set construction with multiple tissues from Davidia involucrata Baill.</title>
        <authorList>
            <person name="Yang H."/>
            <person name="Zhou C."/>
            <person name="Li G."/>
            <person name="Wang J."/>
            <person name="Gao P."/>
            <person name="Wang M."/>
            <person name="Wang R."/>
            <person name="Zhao Y."/>
        </authorList>
    </citation>
    <scope>NUCLEOTIDE SEQUENCE</scope>
    <source>
        <tissue evidence="2">Mixed with DoveR01_LX</tissue>
    </source>
</reference>
<proteinExistence type="predicted"/>